<dbReference type="STRING" id="7868.ENSCMIP00000006137"/>
<evidence type="ECO:0000256" key="4">
    <source>
        <dbReference type="ARBA" id="ARBA00022801"/>
    </source>
</evidence>
<dbReference type="InParanoid" id="A0A4W3GSW4"/>
<comment type="catalytic activity">
    <reaction evidence="7">
        <text>O-phospho-L-threonyl-[protein] + H2O = L-threonyl-[protein] + phosphate</text>
        <dbReference type="Rhea" id="RHEA:47004"/>
        <dbReference type="Rhea" id="RHEA-COMP:11060"/>
        <dbReference type="Rhea" id="RHEA-COMP:11605"/>
        <dbReference type="ChEBI" id="CHEBI:15377"/>
        <dbReference type="ChEBI" id="CHEBI:30013"/>
        <dbReference type="ChEBI" id="CHEBI:43474"/>
        <dbReference type="ChEBI" id="CHEBI:61977"/>
        <dbReference type="EC" id="3.1.3.16"/>
    </reaction>
</comment>
<keyword evidence="4" id="KW-0378">Hydrolase</keyword>
<dbReference type="Ensembl" id="ENSCMIT00000006343.1">
    <property type="protein sequence ID" value="ENSCMIP00000006137.1"/>
    <property type="gene ID" value="ENSCMIG00000003533.1"/>
</dbReference>
<dbReference type="AlphaFoldDB" id="A0A4W3GSW4"/>
<dbReference type="GO" id="GO:0000287">
    <property type="term" value="F:magnesium ion binding"/>
    <property type="evidence" value="ECO:0007669"/>
    <property type="project" value="InterPro"/>
</dbReference>
<evidence type="ECO:0000256" key="2">
    <source>
        <dbReference type="ARBA" id="ARBA00006702"/>
    </source>
</evidence>
<reference evidence="10" key="3">
    <citation type="journal article" date="2014" name="Nature">
        <title>Elephant shark genome provides unique insights into gnathostome evolution.</title>
        <authorList>
            <consortium name="International Elephant Shark Genome Sequencing Consortium"/>
            <person name="Venkatesh B."/>
            <person name="Lee A.P."/>
            <person name="Ravi V."/>
            <person name="Maurya A.K."/>
            <person name="Lian M.M."/>
            <person name="Swann J.B."/>
            <person name="Ohta Y."/>
            <person name="Flajnik M.F."/>
            <person name="Sutoh Y."/>
            <person name="Kasahara M."/>
            <person name="Hoon S."/>
            <person name="Gangu V."/>
            <person name="Roy S.W."/>
            <person name="Irimia M."/>
            <person name="Korzh V."/>
            <person name="Kondrychyn I."/>
            <person name="Lim Z.W."/>
            <person name="Tay B.H."/>
            <person name="Tohari S."/>
            <person name="Kong K.W."/>
            <person name="Ho S."/>
            <person name="Lorente-Galdos B."/>
            <person name="Quilez J."/>
            <person name="Marques-Bonet T."/>
            <person name="Raney B.J."/>
            <person name="Ingham P.W."/>
            <person name="Tay A."/>
            <person name="Hillier L.W."/>
            <person name="Minx P."/>
            <person name="Boehm T."/>
            <person name="Wilson R.K."/>
            <person name="Brenner S."/>
            <person name="Warren W.C."/>
        </authorList>
    </citation>
    <scope>NUCLEOTIDE SEQUENCE [LARGE SCALE GENOMIC DNA]</scope>
</reference>
<dbReference type="SUPFAM" id="SSF81601">
    <property type="entry name" value="Protein serine/threonine phosphatase 2C, C-terminal domain"/>
    <property type="match status" value="1"/>
</dbReference>
<dbReference type="GO" id="GO:0030145">
    <property type="term" value="F:manganese ion binding"/>
    <property type="evidence" value="ECO:0007669"/>
    <property type="project" value="InterPro"/>
</dbReference>
<keyword evidence="6" id="KW-0464">Manganese</keyword>
<evidence type="ECO:0000256" key="6">
    <source>
        <dbReference type="ARBA" id="ARBA00023211"/>
    </source>
</evidence>
<dbReference type="InterPro" id="IPR036580">
    <property type="entry name" value="PP2C_C_sf"/>
</dbReference>
<keyword evidence="3" id="KW-0479">Metal-binding</keyword>
<sequence>MSIILLCFPNAPGVSQEAIQREVELNAYIEEKVTESFRQEEEEEQGSASLFRVMHDLAQQNLPNLPPGAGLCSKRDLIVTMYKKLKAETEAVNSRDSEESR</sequence>
<evidence type="ECO:0000256" key="5">
    <source>
        <dbReference type="ARBA" id="ARBA00022842"/>
    </source>
</evidence>
<feature type="domain" description="Protein serine/threonine phosphatase 2C C-terminal" evidence="8">
    <location>
        <begin position="2"/>
        <end position="83"/>
    </location>
</feature>
<reference evidence="9" key="5">
    <citation type="submission" date="2025-09" db="UniProtKB">
        <authorList>
            <consortium name="Ensembl"/>
        </authorList>
    </citation>
    <scope>IDENTIFICATION</scope>
</reference>
<dbReference type="Pfam" id="PF07830">
    <property type="entry name" value="PP2C_C"/>
    <property type="match status" value="1"/>
</dbReference>
<reference evidence="10" key="2">
    <citation type="journal article" date="2007" name="PLoS Biol.">
        <title>Survey sequencing and comparative analysis of the elephant shark (Callorhinchus milii) genome.</title>
        <authorList>
            <person name="Venkatesh B."/>
            <person name="Kirkness E.F."/>
            <person name="Loh Y.H."/>
            <person name="Halpern A.L."/>
            <person name="Lee A.P."/>
            <person name="Johnson J."/>
            <person name="Dandona N."/>
            <person name="Viswanathan L.D."/>
            <person name="Tay A."/>
            <person name="Venter J.C."/>
            <person name="Strausberg R.L."/>
            <person name="Brenner S."/>
        </authorList>
    </citation>
    <scope>NUCLEOTIDE SEQUENCE [LARGE SCALE GENOMIC DNA]</scope>
</reference>
<dbReference type="Gene3D" id="1.10.10.430">
    <property type="entry name" value="Phosphatase 2C, C-terminal domain suprefamily"/>
    <property type="match status" value="1"/>
</dbReference>
<evidence type="ECO:0000256" key="7">
    <source>
        <dbReference type="ARBA" id="ARBA00048336"/>
    </source>
</evidence>
<proteinExistence type="inferred from homology"/>
<protein>
    <recommendedName>
        <fullName evidence="8">Protein serine/threonine phosphatase 2C C-terminal domain-containing protein</fullName>
    </recommendedName>
</protein>
<keyword evidence="10" id="KW-1185">Reference proteome</keyword>
<accession>A0A4W3GSW4</accession>
<evidence type="ECO:0000256" key="1">
    <source>
        <dbReference type="ARBA" id="ARBA00001936"/>
    </source>
</evidence>
<keyword evidence="5" id="KW-0460">Magnesium</keyword>
<evidence type="ECO:0000256" key="3">
    <source>
        <dbReference type="ARBA" id="ARBA00022723"/>
    </source>
</evidence>
<dbReference type="OMA" id="NCIYHAD"/>
<organism evidence="9 10">
    <name type="scientific">Callorhinchus milii</name>
    <name type="common">Ghost shark</name>
    <dbReference type="NCBI Taxonomy" id="7868"/>
    <lineage>
        <taxon>Eukaryota</taxon>
        <taxon>Metazoa</taxon>
        <taxon>Chordata</taxon>
        <taxon>Craniata</taxon>
        <taxon>Vertebrata</taxon>
        <taxon>Chondrichthyes</taxon>
        <taxon>Holocephali</taxon>
        <taxon>Chimaeriformes</taxon>
        <taxon>Callorhinchidae</taxon>
        <taxon>Callorhinchus</taxon>
    </lineage>
</organism>
<dbReference type="GeneTree" id="ENSGT01000000220324"/>
<dbReference type="Proteomes" id="UP000314986">
    <property type="component" value="Unassembled WGS sequence"/>
</dbReference>
<name>A0A4W3GSW4_CALMI</name>
<evidence type="ECO:0000313" key="10">
    <source>
        <dbReference type="Proteomes" id="UP000314986"/>
    </source>
</evidence>
<dbReference type="GO" id="GO:0004722">
    <property type="term" value="F:protein serine/threonine phosphatase activity"/>
    <property type="evidence" value="ECO:0007669"/>
    <property type="project" value="UniProtKB-EC"/>
</dbReference>
<comment type="cofactor">
    <cofactor evidence="1">
        <name>Mn(2+)</name>
        <dbReference type="ChEBI" id="CHEBI:29035"/>
    </cofactor>
</comment>
<reference evidence="9" key="4">
    <citation type="submission" date="2025-08" db="UniProtKB">
        <authorList>
            <consortium name="Ensembl"/>
        </authorList>
    </citation>
    <scope>IDENTIFICATION</scope>
</reference>
<dbReference type="InterPro" id="IPR012911">
    <property type="entry name" value="PP2C_C"/>
</dbReference>
<comment type="similarity">
    <text evidence="2">Belongs to the PP2C family.</text>
</comment>
<evidence type="ECO:0000313" key="9">
    <source>
        <dbReference type="Ensembl" id="ENSCMIP00000006137.1"/>
    </source>
</evidence>
<reference evidence="10" key="1">
    <citation type="journal article" date="2006" name="Science">
        <title>Ancient noncoding elements conserved in the human genome.</title>
        <authorList>
            <person name="Venkatesh B."/>
            <person name="Kirkness E.F."/>
            <person name="Loh Y.H."/>
            <person name="Halpern A.L."/>
            <person name="Lee A.P."/>
            <person name="Johnson J."/>
            <person name="Dandona N."/>
            <person name="Viswanathan L.D."/>
            <person name="Tay A."/>
            <person name="Venter J.C."/>
            <person name="Strausberg R.L."/>
            <person name="Brenner S."/>
        </authorList>
    </citation>
    <scope>NUCLEOTIDE SEQUENCE [LARGE SCALE GENOMIC DNA]</scope>
</reference>
<evidence type="ECO:0000259" key="8">
    <source>
        <dbReference type="Pfam" id="PF07830"/>
    </source>
</evidence>